<evidence type="ECO:0000256" key="4">
    <source>
        <dbReference type="ARBA" id="ARBA00022741"/>
    </source>
</evidence>
<evidence type="ECO:0000256" key="11">
    <source>
        <dbReference type="SAM" id="MobiDB-lite"/>
    </source>
</evidence>
<protein>
    <recommendedName>
        <fullName evidence="9">Cyclic GMP-AMP synthase</fullName>
    </recommendedName>
</protein>
<evidence type="ECO:0000256" key="2">
    <source>
        <dbReference type="ARBA" id="ARBA00022695"/>
    </source>
</evidence>
<evidence type="ECO:0000256" key="1">
    <source>
        <dbReference type="ARBA" id="ARBA00022679"/>
    </source>
</evidence>
<comment type="catalytic activity">
    <reaction evidence="10">
        <text>GTP + ATP = 3',3'-cGAMP + 2 diphosphate</text>
        <dbReference type="Rhea" id="RHEA:35647"/>
        <dbReference type="ChEBI" id="CHEBI:30616"/>
        <dbReference type="ChEBI" id="CHEBI:33019"/>
        <dbReference type="ChEBI" id="CHEBI:37565"/>
        <dbReference type="ChEBI" id="CHEBI:71501"/>
    </reaction>
    <physiologicalReaction direction="left-to-right" evidence="10">
        <dbReference type="Rhea" id="RHEA:35648"/>
    </physiologicalReaction>
</comment>
<organism evidence="13 14">
    <name type="scientific">Blastomonas natatoria</name>
    <dbReference type="NCBI Taxonomy" id="34015"/>
    <lineage>
        <taxon>Bacteria</taxon>
        <taxon>Pseudomonadati</taxon>
        <taxon>Pseudomonadota</taxon>
        <taxon>Alphaproteobacteria</taxon>
        <taxon>Sphingomonadales</taxon>
        <taxon>Sphingomonadaceae</taxon>
        <taxon>Blastomonas</taxon>
    </lineage>
</organism>
<evidence type="ECO:0000256" key="7">
    <source>
        <dbReference type="ARBA" id="ARBA00023080"/>
    </source>
</evidence>
<comment type="caution">
    <text evidence="13">The sequence shown here is derived from an EMBL/GenBank/DDBJ whole genome shotgun (WGS) entry which is preliminary data.</text>
</comment>
<keyword evidence="6" id="KW-0460">Magnesium</keyword>
<evidence type="ECO:0000313" key="14">
    <source>
        <dbReference type="Proteomes" id="UP000248014"/>
    </source>
</evidence>
<evidence type="ECO:0000313" key="13">
    <source>
        <dbReference type="EMBL" id="PXW68329.1"/>
    </source>
</evidence>
<keyword evidence="7" id="KW-0546">Nucleotide metabolism</keyword>
<dbReference type="GO" id="GO:0009117">
    <property type="term" value="P:nucleotide metabolic process"/>
    <property type="evidence" value="ECO:0007669"/>
    <property type="project" value="UniProtKB-KW"/>
</dbReference>
<dbReference type="GO" id="GO:0005524">
    <property type="term" value="F:ATP binding"/>
    <property type="evidence" value="ECO:0007669"/>
    <property type="project" value="UniProtKB-KW"/>
</dbReference>
<feature type="domain" description="Cyclic GMP-AMP synthase DncV-like nucleotidyltransferase" evidence="12">
    <location>
        <begin position="53"/>
        <end position="136"/>
    </location>
</feature>
<evidence type="ECO:0000256" key="6">
    <source>
        <dbReference type="ARBA" id="ARBA00022842"/>
    </source>
</evidence>
<accession>A0A2V3UPX7</accession>
<feature type="region of interest" description="Disordered" evidence="11">
    <location>
        <begin position="317"/>
        <end position="351"/>
    </location>
</feature>
<sequence length="351" mass="40014">MFDTSLEVSEFHAEEVALPNTERTEMRRRRDANRTRLKHGLAKAEKPAPIGQHTQGSYAMRTMVQDSDTDYDIDDGVYFRKDLLVTPQGGEMSALAVRQMICDALQDDRFNKAPTVLKNCVRVFYNEGFHVDVPAYRRVKIDDPWTGQKSYSYELASSDWKASDAKAVTKWFKDRNEAHSFDFDENEGQFCRVVRLLKAFARSRSSWKSMTATGFMLTKLTDECFFPSAGRDDLSLRETMKAIRWRLAGNTIINHPTLNNDTITHDNDARPGHFRDRLIENLKHLDVLDRYDCTHEEAMAAWDKVFCSEWFRAQPAPDGERGNGGSVARESSAPTAPVIKRGGGRYASRHG</sequence>
<dbReference type="Pfam" id="PF21654">
    <property type="entry name" value="DncV-like_NTFase"/>
    <property type="match status" value="1"/>
</dbReference>
<keyword evidence="3" id="KW-0479">Metal-binding</keyword>
<keyword evidence="8" id="KW-0051">Antiviral defense</keyword>
<feature type="region of interest" description="Disordered" evidence="11">
    <location>
        <begin position="19"/>
        <end position="57"/>
    </location>
</feature>
<dbReference type="EMBL" id="QJJM01000018">
    <property type="protein sequence ID" value="PXW68329.1"/>
    <property type="molecule type" value="Genomic_DNA"/>
</dbReference>
<proteinExistence type="predicted"/>
<dbReference type="GO" id="GO:0046872">
    <property type="term" value="F:metal ion binding"/>
    <property type="evidence" value="ECO:0007669"/>
    <property type="project" value="UniProtKB-KW"/>
</dbReference>
<evidence type="ECO:0000259" key="12">
    <source>
        <dbReference type="Pfam" id="PF21654"/>
    </source>
</evidence>
<dbReference type="Proteomes" id="UP000248014">
    <property type="component" value="Unassembled WGS sequence"/>
</dbReference>
<gene>
    <name evidence="13" type="ORF">C7451_11852</name>
</gene>
<dbReference type="GO" id="GO:0051607">
    <property type="term" value="P:defense response to virus"/>
    <property type="evidence" value="ECO:0007669"/>
    <property type="project" value="UniProtKB-KW"/>
</dbReference>
<dbReference type="RefSeq" id="WP_110300235.1">
    <property type="nucleotide sequence ID" value="NZ_QJJM01000018.1"/>
</dbReference>
<name>A0A2V3UPX7_9SPHN</name>
<keyword evidence="2" id="KW-0548">Nucleotidyltransferase</keyword>
<keyword evidence="1" id="KW-0808">Transferase</keyword>
<keyword evidence="5" id="KW-0067">ATP-binding</keyword>
<evidence type="ECO:0000256" key="10">
    <source>
        <dbReference type="ARBA" id="ARBA00048304"/>
    </source>
</evidence>
<dbReference type="InterPro" id="IPR048445">
    <property type="entry name" value="DncV-like_NTFase"/>
</dbReference>
<evidence type="ECO:0000256" key="9">
    <source>
        <dbReference type="ARBA" id="ARBA00044145"/>
    </source>
</evidence>
<dbReference type="OrthoDB" id="7572058at2"/>
<evidence type="ECO:0000256" key="8">
    <source>
        <dbReference type="ARBA" id="ARBA00023118"/>
    </source>
</evidence>
<dbReference type="GO" id="GO:0016779">
    <property type="term" value="F:nucleotidyltransferase activity"/>
    <property type="evidence" value="ECO:0007669"/>
    <property type="project" value="UniProtKB-KW"/>
</dbReference>
<keyword evidence="14" id="KW-1185">Reference proteome</keyword>
<evidence type="ECO:0000256" key="5">
    <source>
        <dbReference type="ARBA" id="ARBA00022840"/>
    </source>
</evidence>
<dbReference type="AlphaFoldDB" id="A0A2V3UPX7"/>
<evidence type="ECO:0000256" key="3">
    <source>
        <dbReference type="ARBA" id="ARBA00022723"/>
    </source>
</evidence>
<reference evidence="13 14" key="1">
    <citation type="submission" date="2018-05" db="EMBL/GenBank/DDBJ databases">
        <title>Genomic Encyclopedia of Type Strains, Phase IV (KMG-IV): sequencing the most valuable type-strain genomes for metagenomic binning, comparative biology and taxonomic classification.</title>
        <authorList>
            <person name="Goeker M."/>
        </authorList>
    </citation>
    <scope>NUCLEOTIDE SEQUENCE [LARGE SCALE GENOMIC DNA]</scope>
    <source>
        <strain evidence="13 14">DSM 3183</strain>
    </source>
</reference>
<feature type="compositionally biased region" description="Basic residues" evidence="11">
    <location>
        <begin position="26"/>
        <end position="41"/>
    </location>
</feature>
<keyword evidence="4" id="KW-0547">Nucleotide-binding</keyword>